<accession>A0ACB9PN20</accession>
<evidence type="ECO:0000313" key="2">
    <source>
        <dbReference type="Proteomes" id="UP000828941"/>
    </source>
</evidence>
<keyword evidence="2" id="KW-1185">Reference proteome</keyword>
<reference evidence="1 2" key="1">
    <citation type="journal article" date="2022" name="DNA Res.">
        <title>Chromosomal-level genome assembly of the orchid tree Bauhinia variegata (Leguminosae; Cercidoideae) supports the allotetraploid origin hypothesis of Bauhinia.</title>
        <authorList>
            <person name="Zhong Y."/>
            <person name="Chen Y."/>
            <person name="Zheng D."/>
            <person name="Pang J."/>
            <person name="Liu Y."/>
            <person name="Luo S."/>
            <person name="Meng S."/>
            <person name="Qian L."/>
            <person name="Wei D."/>
            <person name="Dai S."/>
            <person name="Zhou R."/>
        </authorList>
    </citation>
    <scope>NUCLEOTIDE SEQUENCE [LARGE SCALE GENOMIC DNA]</scope>
    <source>
        <strain evidence="1">BV-YZ2020</strain>
    </source>
</reference>
<protein>
    <submittedName>
        <fullName evidence="1">Uncharacterized protein</fullName>
    </submittedName>
</protein>
<comment type="caution">
    <text evidence="1">The sequence shown here is derived from an EMBL/GenBank/DDBJ whole genome shotgun (WGS) entry which is preliminary data.</text>
</comment>
<proteinExistence type="predicted"/>
<dbReference type="EMBL" id="CM039429">
    <property type="protein sequence ID" value="KAI4348901.1"/>
    <property type="molecule type" value="Genomic_DNA"/>
</dbReference>
<dbReference type="Proteomes" id="UP000828941">
    <property type="component" value="Chromosome 4"/>
</dbReference>
<sequence length="468" mass="51580">MASSHILCLFFCFFSVIVFTSSSSSTITVPLTPLFAKHPSSDPFQTLKVVVSASLTRAHNIKHRKSNSSSSLIKTPAYPKSYGGYSIDLKFGTPPQTMPFVLDTGSNLVWFPCTSRYVCSRCNFPNIDATKIPKFIPKNSSSAKILGCQNPKCGWIFGSNVKSRCQDCKPDAQNCTKSCPPYMILYGLGSTLGLLLSENLDFPEKIVSDFIVGCSFISVRQPAGIAGFGRGPQSLPSQMGLNRFSYCLLSRRFDDTPESSDLILESGSSRDAKTQGLSYTPFHKNPAVNNPAFREYYYLTLRKVIVGKQRVKIPYKFLVPDSDGNGGFIVDSGSTSTFMEKPIFDLVAQEFEKQMANYTRAKDVEAQSGLRPCYDIPAKKSESLSFPELTFQFKGGAKMQLPSTNYIALVGKDAVVCLTIVTDNVVAPATNGGPAIILGSFQQQNFYVEYDLENERFGFRPQNCKKTV</sequence>
<evidence type="ECO:0000313" key="1">
    <source>
        <dbReference type="EMBL" id="KAI4348901.1"/>
    </source>
</evidence>
<name>A0ACB9PN20_BAUVA</name>
<organism evidence="1 2">
    <name type="scientific">Bauhinia variegata</name>
    <name type="common">Purple orchid tree</name>
    <name type="synonym">Phanera variegata</name>
    <dbReference type="NCBI Taxonomy" id="167791"/>
    <lineage>
        <taxon>Eukaryota</taxon>
        <taxon>Viridiplantae</taxon>
        <taxon>Streptophyta</taxon>
        <taxon>Embryophyta</taxon>
        <taxon>Tracheophyta</taxon>
        <taxon>Spermatophyta</taxon>
        <taxon>Magnoliopsida</taxon>
        <taxon>eudicotyledons</taxon>
        <taxon>Gunneridae</taxon>
        <taxon>Pentapetalae</taxon>
        <taxon>rosids</taxon>
        <taxon>fabids</taxon>
        <taxon>Fabales</taxon>
        <taxon>Fabaceae</taxon>
        <taxon>Cercidoideae</taxon>
        <taxon>Cercideae</taxon>
        <taxon>Bauhiniinae</taxon>
        <taxon>Bauhinia</taxon>
    </lineage>
</organism>
<gene>
    <name evidence="1" type="ORF">L6164_009567</name>
</gene>